<dbReference type="CDD" id="cd02440">
    <property type="entry name" value="AdoMet_MTases"/>
    <property type="match status" value="1"/>
</dbReference>
<dbReference type="SUPFAM" id="SSF53335">
    <property type="entry name" value="S-adenosyl-L-methionine-dependent methyltransferases"/>
    <property type="match status" value="1"/>
</dbReference>
<comment type="caution">
    <text evidence="2">The sequence shown here is derived from an EMBL/GenBank/DDBJ whole genome shotgun (WGS) entry which is preliminary data.</text>
</comment>
<evidence type="ECO:0000313" key="3">
    <source>
        <dbReference type="Proteomes" id="UP000019494"/>
    </source>
</evidence>
<name>W9GJG9_9MICO</name>
<dbReference type="GO" id="GO:0008757">
    <property type="term" value="F:S-adenosylmethionine-dependent methyltransferase activity"/>
    <property type="evidence" value="ECO:0007669"/>
    <property type="project" value="InterPro"/>
</dbReference>
<dbReference type="Proteomes" id="UP000019494">
    <property type="component" value="Unassembled WGS sequence"/>
</dbReference>
<dbReference type="AlphaFoldDB" id="W9GJG9"/>
<dbReference type="Gene3D" id="3.40.50.150">
    <property type="entry name" value="Vaccinia Virus protein VP39"/>
    <property type="match status" value="1"/>
</dbReference>
<gene>
    <name evidence="2" type="ORF">N864_16000</name>
</gene>
<keyword evidence="3" id="KW-1185">Reference proteome</keyword>
<reference evidence="3" key="1">
    <citation type="submission" date="2013-08" db="EMBL/GenBank/DDBJ databases">
        <title>Intrasporangium oryzae NRRL B-24470.</title>
        <authorList>
            <person name="Liu H."/>
            <person name="Wang G."/>
        </authorList>
    </citation>
    <scope>NUCLEOTIDE SEQUENCE [LARGE SCALE GENOMIC DNA]</scope>
    <source>
        <strain evidence="3">Q5-1</strain>
    </source>
</reference>
<dbReference type="OrthoDB" id="9795634at2"/>
<protein>
    <submittedName>
        <fullName evidence="2">SAM-dependent methlyltransferase</fullName>
    </submittedName>
</protein>
<dbReference type="InterPro" id="IPR013216">
    <property type="entry name" value="Methyltransf_11"/>
</dbReference>
<keyword evidence="2" id="KW-0808">Transferase</keyword>
<evidence type="ECO:0000313" key="2">
    <source>
        <dbReference type="EMBL" id="EWT03994.1"/>
    </source>
</evidence>
<accession>W9GJG9</accession>
<dbReference type="Pfam" id="PF08241">
    <property type="entry name" value="Methyltransf_11"/>
    <property type="match status" value="1"/>
</dbReference>
<dbReference type="EMBL" id="AWQS01000368">
    <property type="protein sequence ID" value="EWT03994.1"/>
    <property type="molecule type" value="Genomic_DNA"/>
</dbReference>
<proteinExistence type="predicted"/>
<dbReference type="InterPro" id="IPR029063">
    <property type="entry name" value="SAM-dependent_MTases_sf"/>
</dbReference>
<dbReference type="InterPro" id="IPR050508">
    <property type="entry name" value="Methyltransf_Superfamily"/>
</dbReference>
<organism evidence="2 3">
    <name type="scientific">Intrasporangium chromatireducens Q5-1</name>
    <dbReference type="NCBI Taxonomy" id="584657"/>
    <lineage>
        <taxon>Bacteria</taxon>
        <taxon>Bacillati</taxon>
        <taxon>Actinomycetota</taxon>
        <taxon>Actinomycetes</taxon>
        <taxon>Micrococcales</taxon>
        <taxon>Intrasporangiaceae</taxon>
        <taxon>Intrasporangium</taxon>
    </lineage>
</organism>
<evidence type="ECO:0000259" key="1">
    <source>
        <dbReference type="Pfam" id="PF08241"/>
    </source>
</evidence>
<feature type="domain" description="Methyltransferase type 11" evidence="1">
    <location>
        <begin position="38"/>
        <end position="129"/>
    </location>
</feature>
<dbReference type="PANTHER" id="PTHR42912">
    <property type="entry name" value="METHYLTRANSFERASE"/>
    <property type="match status" value="1"/>
</dbReference>
<dbReference type="RefSeq" id="WP_034722037.1">
    <property type="nucleotide sequence ID" value="NZ_AWQS01000368.1"/>
</dbReference>
<sequence>MAFDVAGDAYGRFMGRYSEPLAAQFVDWLTPPPEARALDVGCGPGALTAVLADRYGPDRVHAVDPSPTFRAAVTRRLPDVEVREGVAGALPWGDDEFDLALASLVVHFMPDPVAGLSQMRRVTRPGGLVGATVWDLAGHRAPVSLLGLAARDLDPSAPGEEDLPGASGGQLAGYLEQAGLQQVEETELEVVVSYASFDEWWEPNTLGVGPAGDYVRSLGPDERDRLRDRCAERTGAAPFEIRAVAWAAVGRA</sequence>